<dbReference type="AlphaFoldDB" id="A0A151MHU3"/>
<comment type="caution">
    <text evidence="2">The sequence shown here is derived from an EMBL/GenBank/DDBJ whole genome shotgun (WGS) entry which is preliminary data.</text>
</comment>
<evidence type="ECO:0000256" key="1">
    <source>
        <dbReference type="SAM" id="MobiDB-lite"/>
    </source>
</evidence>
<accession>A0A151MHU3</accession>
<dbReference type="Proteomes" id="UP000050525">
    <property type="component" value="Unassembled WGS sequence"/>
</dbReference>
<feature type="region of interest" description="Disordered" evidence="1">
    <location>
        <begin position="27"/>
        <end position="51"/>
    </location>
</feature>
<protein>
    <submittedName>
        <fullName evidence="2">Uncharacterized protein</fullName>
    </submittedName>
</protein>
<name>A0A151MHU3_ALLMI</name>
<dbReference type="EMBL" id="AKHW03006155">
    <property type="protein sequence ID" value="KYO24074.1"/>
    <property type="molecule type" value="Genomic_DNA"/>
</dbReference>
<sequence>MCLAPIEEEPRRGITVEKKPATSIACPGSWENTARSNREKRSSLTSSSRHYESTCSDFGVTEHNIL</sequence>
<organism evidence="2 3">
    <name type="scientific">Alligator mississippiensis</name>
    <name type="common">American alligator</name>
    <dbReference type="NCBI Taxonomy" id="8496"/>
    <lineage>
        <taxon>Eukaryota</taxon>
        <taxon>Metazoa</taxon>
        <taxon>Chordata</taxon>
        <taxon>Craniata</taxon>
        <taxon>Vertebrata</taxon>
        <taxon>Euteleostomi</taxon>
        <taxon>Archelosauria</taxon>
        <taxon>Archosauria</taxon>
        <taxon>Crocodylia</taxon>
        <taxon>Alligatoridae</taxon>
        <taxon>Alligatorinae</taxon>
        <taxon>Alligator</taxon>
    </lineage>
</organism>
<reference evidence="2 3" key="1">
    <citation type="journal article" date="2012" name="Genome Biol.">
        <title>Sequencing three crocodilian genomes to illuminate the evolution of archosaurs and amniotes.</title>
        <authorList>
            <person name="St John J.A."/>
            <person name="Braun E.L."/>
            <person name="Isberg S.R."/>
            <person name="Miles L.G."/>
            <person name="Chong A.Y."/>
            <person name="Gongora J."/>
            <person name="Dalzell P."/>
            <person name="Moran C."/>
            <person name="Bed'hom B."/>
            <person name="Abzhanov A."/>
            <person name="Burgess S.C."/>
            <person name="Cooksey A.M."/>
            <person name="Castoe T.A."/>
            <person name="Crawford N.G."/>
            <person name="Densmore L.D."/>
            <person name="Drew J.C."/>
            <person name="Edwards S.V."/>
            <person name="Faircloth B.C."/>
            <person name="Fujita M.K."/>
            <person name="Greenwold M.J."/>
            <person name="Hoffmann F.G."/>
            <person name="Howard J.M."/>
            <person name="Iguchi T."/>
            <person name="Janes D.E."/>
            <person name="Khan S.Y."/>
            <person name="Kohno S."/>
            <person name="de Koning A.J."/>
            <person name="Lance S.L."/>
            <person name="McCarthy F.M."/>
            <person name="McCormack J.E."/>
            <person name="Merchant M.E."/>
            <person name="Peterson D.G."/>
            <person name="Pollock D.D."/>
            <person name="Pourmand N."/>
            <person name="Raney B.J."/>
            <person name="Roessler K.A."/>
            <person name="Sanford J.R."/>
            <person name="Sawyer R.H."/>
            <person name="Schmidt C.J."/>
            <person name="Triplett E.W."/>
            <person name="Tuberville T.D."/>
            <person name="Venegas-Anaya M."/>
            <person name="Howard J.T."/>
            <person name="Jarvis E.D."/>
            <person name="Guillette L.J.Jr."/>
            <person name="Glenn T.C."/>
            <person name="Green R.E."/>
            <person name="Ray D.A."/>
        </authorList>
    </citation>
    <scope>NUCLEOTIDE SEQUENCE [LARGE SCALE GENOMIC DNA]</scope>
    <source>
        <strain evidence="2">KSC_2009_1</strain>
    </source>
</reference>
<proteinExistence type="predicted"/>
<evidence type="ECO:0000313" key="3">
    <source>
        <dbReference type="Proteomes" id="UP000050525"/>
    </source>
</evidence>
<evidence type="ECO:0000313" key="2">
    <source>
        <dbReference type="EMBL" id="KYO24074.1"/>
    </source>
</evidence>
<gene>
    <name evidence="2" type="ORF">Y1Q_0004653</name>
</gene>
<keyword evidence="3" id="KW-1185">Reference proteome</keyword>